<reference evidence="1" key="1">
    <citation type="journal article" date="2020" name="Fungal Divers.">
        <title>Resolving the Mortierellaceae phylogeny through synthesis of multi-gene phylogenetics and phylogenomics.</title>
        <authorList>
            <person name="Vandepol N."/>
            <person name="Liber J."/>
            <person name="Desiro A."/>
            <person name="Na H."/>
            <person name="Kennedy M."/>
            <person name="Barry K."/>
            <person name="Grigoriev I.V."/>
            <person name="Miller A.N."/>
            <person name="O'Donnell K."/>
            <person name="Stajich J.E."/>
            <person name="Bonito G."/>
        </authorList>
    </citation>
    <scope>NUCLEOTIDE SEQUENCE</scope>
    <source>
        <strain evidence="1">NRRL 6426</strain>
    </source>
</reference>
<keyword evidence="2" id="KW-1185">Reference proteome</keyword>
<dbReference type="Proteomes" id="UP000748756">
    <property type="component" value="Unassembled WGS sequence"/>
</dbReference>
<dbReference type="AlphaFoldDB" id="A0A9P5RRV3"/>
<evidence type="ECO:0000313" key="1">
    <source>
        <dbReference type="EMBL" id="KAF9137945.1"/>
    </source>
</evidence>
<organism evidence="1 2">
    <name type="scientific">Linnemannia schmuckeri</name>
    <dbReference type="NCBI Taxonomy" id="64567"/>
    <lineage>
        <taxon>Eukaryota</taxon>
        <taxon>Fungi</taxon>
        <taxon>Fungi incertae sedis</taxon>
        <taxon>Mucoromycota</taxon>
        <taxon>Mortierellomycotina</taxon>
        <taxon>Mortierellomycetes</taxon>
        <taxon>Mortierellales</taxon>
        <taxon>Mortierellaceae</taxon>
        <taxon>Linnemannia</taxon>
    </lineage>
</organism>
<evidence type="ECO:0000313" key="2">
    <source>
        <dbReference type="Proteomes" id="UP000748756"/>
    </source>
</evidence>
<protein>
    <submittedName>
        <fullName evidence="1">Uncharacterized protein</fullName>
    </submittedName>
</protein>
<name>A0A9P5RRV3_9FUNG</name>
<dbReference type="EMBL" id="JAAAUQ010001513">
    <property type="protein sequence ID" value="KAF9137945.1"/>
    <property type="molecule type" value="Genomic_DNA"/>
</dbReference>
<accession>A0A9P5RRV3</accession>
<proteinExistence type="predicted"/>
<dbReference type="OrthoDB" id="2374315at2759"/>
<comment type="caution">
    <text evidence="1">The sequence shown here is derived from an EMBL/GenBank/DDBJ whole genome shotgun (WGS) entry which is preliminary data.</text>
</comment>
<sequence length="156" mass="18044">MLEILASSPSPYIIVALSENPISDPRLQGSQDTDLTETFHGCPLPHGTVLEESFPSQDQEYQRQIYERLARLTQLEHLELGYEDWDFQDECKLTYTASNLERWDDEHYLYNCLEMSLRSGLELLETLEELRVLDIMRMATLISVEVDWMALGGTQV</sequence>
<gene>
    <name evidence="1" type="ORF">BG015_002554</name>
</gene>